<comment type="subcellular location">
    <subcellularLocation>
        <location evidence="1">Cell membrane</location>
    </subcellularLocation>
</comment>
<comment type="caution">
    <text evidence="8">The sequence shown here is derived from an EMBL/GenBank/DDBJ whole genome shotgun (WGS) entry which is preliminary data.</text>
</comment>
<keyword evidence="2" id="KW-1003">Cell membrane</keyword>
<feature type="region of interest" description="Disordered" evidence="6">
    <location>
        <begin position="726"/>
        <end position="766"/>
    </location>
</feature>
<dbReference type="GO" id="GO:0038023">
    <property type="term" value="F:signaling receptor activity"/>
    <property type="evidence" value="ECO:0007669"/>
    <property type="project" value="InterPro"/>
</dbReference>
<evidence type="ECO:0000313" key="9">
    <source>
        <dbReference type="Proteomes" id="UP000708208"/>
    </source>
</evidence>
<feature type="domain" description="GDNF/GAS1" evidence="7">
    <location>
        <begin position="231"/>
        <end position="306"/>
    </location>
</feature>
<evidence type="ECO:0000256" key="5">
    <source>
        <dbReference type="ARBA" id="ARBA00023180"/>
    </source>
</evidence>
<accession>A0A8J2JX36</accession>
<sequence length="1057" mass="117221">MEKASTCFSGSSRHNTSELGSVIMECAGVFRSFLNPDRSCELSGLGLKESVWRSEMDGKVVGEITSPSQWTMASEFPERECCDPVYPVPAPVPHNGQGGAPAFPEYVASTPPATTEVPGVQPKTATALMNCLQAREFCVENSACSPILQIVPRVCGSEKVACSTVTITKCQAALRTLQAFPYFSPVCLCPTPTSDPACSTFRDYLFDHPCTTAKERGKYKDPYPVDALPTCDHAMEVCRKQPKCFQLYKDFKNHCKTADRHCKMDDGELCHDAWTRLRFTPMFGCICPNHNHKCDRVFSEVNNNPCVASGPPLDFTGTNSALLSLEGHKERGLHYSFSPVSLFPKPRTIHHQHAYDQDTVIVPAARTDSHLYVDESFSTPISYHGYPSPESIPTTHSGSITVQVMWHSPEQEIESQLETPLLGPAADRDINKAPFIPSYLSPTKITSHHTNHPSTAHQPRTYSGITTISSIRPHAGSGRSSQRFTLLTTCSSSLQNCQLNPSCSTLLHSVLYWCTNERCRKDTCMLALQSFYRGVEPKWAFEVAFCLCRKTENREDECLVAQEQLHPVCAQRADQGVHPPSCHSLAESCRSQPDCKSRLEHFEQACAVDSVTRKCAGPSSECRIAIVGILGTKLRTRCACNGTDVTHVYDCLGWQRILWFNPCVVDTQKEYIRQRAITTSTSTPRTPSTQNQASTESVTISSETVTGGHITSTILVSSYPSTEGEISSSRNTLDYGTTTRGGSITTDDVTTLSTTTSRPMTTTTTAPPRYCVIRRPNQRDQKIIEGTSKRLYRDDEPSCSELCLCMQGEPPSCVALDCLDTRSCEDNTKNNPSQVTYLHRQPTYFAYRGHCVCYAGDFICEKPAAGSYTLYPGVFLFLGYSKKDEDILKPHTRMAAEDVVSSLQQLISPHSINQHVHHPEYGNSQLRKLNETSCRLDLFKTDFENLIINATVVEDDGANSIPRQTIPESFLHKEREQCLPVLEVIKQLVNDNDPIIHSHTLLSILKKADVVVNSIPPSTREPDGAPRTSAFVIVVFFLPLHFLLSILLQDTSLPHLH</sequence>
<evidence type="ECO:0000313" key="8">
    <source>
        <dbReference type="EMBL" id="CAG7726202.1"/>
    </source>
</evidence>
<dbReference type="SMART" id="SM00907">
    <property type="entry name" value="GDNF"/>
    <property type="match status" value="4"/>
</dbReference>
<dbReference type="GO" id="GO:0009897">
    <property type="term" value="C:external side of plasma membrane"/>
    <property type="evidence" value="ECO:0007669"/>
    <property type="project" value="TreeGrafter"/>
</dbReference>
<dbReference type="Pfam" id="PF25537">
    <property type="entry name" value="DUF7921"/>
    <property type="match status" value="1"/>
</dbReference>
<keyword evidence="3" id="KW-0732">Signal</keyword>
<evidence type="ECO:0000256" key="6">
    <source>
        <dbReference type="SAM" id="MobiDB-lite"/>
    </source>
</evidence>
<dbReference type="OrthoDB" id="6374728at2759"/>
<dbReference type="Pfam" id="PF25868">
    <property type="entry name" value="Fn1_3"/>
    <property type="match status" value="1"/>
</dbReference>
<dbReference type="PANTHER" id="PTHR10269">
    <property type="entry name" value="GDNF RECEPTOR ALPHA"/>
    <property type="match status" value="1"/>
</dbReference>
<evidence type="ECO:0000256" key="2">
    <source>
        <dbReference type="ARBA" id="ARBA00022475"/>
    </source>
</evidence>
<feature type="domain" description="GDNF/GAS1" evidence="7">
    <location>
        <begin position="131"/>
        <end position="210"/>
    </location>
</feature>
<evidence type="ECO:0000256" key="3">
    <source>
        <dbReference type="ARBA" id="ARBA00022729"/>
    </source>
</evidence>
<feature type="compositionally biased region" description="Low complexity" evidence="6">
    <location>
        <begin position="678"/>
        <end position="703"/>
    </location>
</feature>
<feature type="compositionally biased region" description="Polar residues" evidence="6">
    <location>
        <begin position="726"/>
        <end position="744"/>
    </location>
</feature>
<feature type="domain" description="GDNF/GAS1" evidence="7">
    <location>
        <begin position="490"/>
        <end position="569"/>
    </location>
</feature>
<keyword evidence="5" id="KW-0325">Glycoprotein</keyword>
<gene>
    <name evidence="8" type="ORF">AFUS01_LOCUS15123</name>
</gene>
<name>A0A8J2JX36_9HEXA</name>
<keyword evidence="9" id="KW-1185">Reference proteome</keyword>
<feature type="domain" description="GDNF/GAS1" evidence="7">
    <location>
        <begin position="582"/>
        <end position="663"/>
    </location>
</feature>
<dbReference type="GO" id="GO:0043235">
    <property type="term" value="C:receptor complex"/>
    <property type="evidence" value="ECO:0007669"/>
    <property type="project" value="TreeGrafter"/>
</dbReference>
<reference evidence="8" key="1">
    <citation type="submission" date="2021-06" db="EMBL/GenBank/DDBJ databases">
        <authorList>
            <person name="Hodson N. C."/>
            <person name="Mongue J. A."/>
            <person name="Jaron S. K."/>
        </authorList>
    </citation>
    <scope>NUCLEOTIDE SEQUENCE</scope>
</reference>
<dbReference type="InterPro" id="IPR057681">
    <property type="entry name" value="DUF7921"/>
</dbReference>
<feature type="region of interest" description="Disordered" evidence="6">
    <location>
        <begin position="676"/>
        <end position="703"/>
    </location>
</feature>
<dbReference type="Pfam" id="PF02351">
    <property type="entry name" value="GDNF"/>
    <property type="match status" value="3"/>
</dbReference>
<evidence type="ECO:0000256" key="1">
    <source>
        <dbReference type="ARBA" id="ARBA00004236"/>
    </source>
</evidence>
<protein>
    <recommendedName>
        <fullName evidence="7">GDNF/GAS1 domain-containing protein</fullName>
    </recommendedName>
</protein>
<dbReference type="InterPro" id="IPR003438">
    <property type="entry name" value="GDNF_rcpt"/>
</dbReference>
<dbReference type="EMBL" id="CAJVCH010132004">
    <property type="protein sequence ID" value="CAG7726202.1"/>
    <property type="molecule type" value="Genomic_DNA"/>
</dbReference>
<dbReference type="AlphaFoldDB" id="A0A8J2JX36"/>
<evidence type="ECO:0000259" key="7">
    <source>
        <dbReference type="SMART" id="SM00907"/>
    </source>
</evidence>
<organism evidence="8 9">
    <name type="scientific">Allacma fusca</name>
    <dbReference type="NCBI Taxonomy" id="39272"/>
    <lineage>
        <taxon>Eukaryota</taxon>
        <taxon>Metazoa</taxon>
        <taxon>Ecdysozoa</taxon>
        <taxon>Arthropoda</taxon>
        <taxon>Hexapoda</taxon>
        <taxon>Collembola</taxon>
        <taxon>Symphypleona</taxon>
        <taxon>Sminthuridae</taxon>
        <taxon>Allacma</taxon>
    </lineage>
</organism>
<evidence type="ECO:0000256" key="4">
    <source>
        <dbReference type="ARBA" id="ARBA00023136"/>
    </source>
</evidence>
<dbReference type="PANTHER" id="PTHR10269:SF12">
    <property type="entry name" value="GLIAL CELL LINE-DERIVED NEUROTROPHIC FAMILY RECEPTOR-LIKE, ISOFORM E"/>
    <property type="match status" value="1"/>
</dbReference>
<dbReference type="GO" id="GO:0007399">
    <property type="term" value="P:nervous system development"/>
    <property type="evidence" value="ECO:0007669"/>
    <property type="project" value="TreeGrafter"/>
</dbReference>
<proteinExistence type="predicted"/>
<dbReference type="InterPro" id="IPR059035">
    <property type="entry name" value="Fn1_3"/>
</dbReference>
<dbReference type="InterPro" id="IPR016017">
    <property type="entry name" value="GDNF/GAS1"/>
</dbReference>
<dbReference type="Proteomes" id="UP000708208">
    <property type="component" value="Unassembled WGS sequence"/>
</dbReference>
<keyword evidence="4" id="KW-0472">Membrane</keyword>
<feature type="compositionally biased region" description="Low complexity" evidence="6">
    <location>
        <begin position="745"/>
        <end position="765"/>
    </location>
</feature>